<proteinExistence type="predicted"/>
<keyword evidence="2" id="KW-1185">Reference proteome</keyword>
<feature type="non-terminal residue" evidence="1">
    <location>
        <position position="1"/>
    </location>
</feature>
<reference evidence="1" key="1">
    <citation type="submission" date="2023-07" db="EMBL/GenBank/DDBJ databases">
        <title>Bacterial whole genome sequence for Sphingobium sp. HBC34.</title>
        <authorList>
            <person name="Le V."/>
            <person name="Ko S.-R."/>
            <person name="Ahn C.-Y."/>
            <person name="Oh H.-M."/>
        </authorList>
    </citation>
    <scope>NUCLEOTIDE SEQUENCE</scope>
    <source>
        <strain evidence="1">HBC34</strain>
    </source>
</reference>
<organism evidence="1 2">
    <name type="scientific">Sphingobium cyanobacteriorum</name>
    <dbReference type="NCBI Taxonomy" id="3063954"/>
    <lineage>
        <taxon>Bacteria</taxon>
        <taxon>Pseudomonadati</taxon>
        <taxon>Pseudomonadota</taxon>
        <taxon>Alphaproteobacteria</taxon>
        <taxon>Sphingomonadales</taxon>
        <taxon>Sphingomonadaceae</taxon>
        <taxon>Sphingobium</taxon>
    </lineage>
</organism>
<gene>
    <name evidence="1" type="ORF">Q4610_19820</name>
</gene>
<dbReference type="EMBL" id="JAUQOM010000021">
    <property type="protein sequence ID" value="MDO7837298.1"/>
    <property type="molecule type" value="Genomic_DNA"/>
</dbReference>
<sequence>LKRNEVEIGQCINKLIVSQPKFIVGYEICHDVRLLHSKPIPLNLQGAIQQTSQFPPFSSLIEDAHPLTIRP</sequence>
<comment type="caution">
    <text evidence="1">The sequence shown here is derived from an EMBL/GenBank/DDBJ whole genome shotgun (WGS) entry which is preliminary data.</text>
</comment>
<protein>
    <submittedName>
        <fullName evidence="1">Uncharacterized protein</fullName>
    </submittedName>
</protein>
<evidence type="ECO:0000313" key="2">
    <source>
        <dbReference type="Proteomes" id="UP001176471"/>
    </source>
</evidence>
<name>A0ABT8ZRY5_9SPHN</name>
<dbReference type="Proteomes" id="UP001176471">
    <property type="component" value="Unassembled WGS sequence"/>
</dbReference>
<accession>A0ABT8ZRY5</accession>
<evidence type="ECO:0000313" key="1">
    <source>
        <dbReference type="EMBL" id="MDO7837298.1"/>
    </source>
</evidence>
<dbReference type="RefSeq" id="WP_304537597.1">
    <property type="nucleotide sequence ID" value="NZ_JAUQOM010000021.1"/>
</dbReference>